<organism evidence="1">
    <name type="scientific">freshwater metagenome</name>
    <dbReference type="NCBI Taxonomy" id="449393"/>
    <lineage>
        <taxon>unclassified sequences</taxon>
        <taxon>metagenomes</taxon>
        <taxon>ecological metagenomes</taxon>
    </lineage>
</organism>
<protein>
    <submittedName>
        <fullName evidence="1">Unannotated protein</fullName>
    </submittedName>
</protein>
<gene>
    <name evidence="1" type="ORF">UFOPK1591_00829</name>
</gene>
<dbReference type="Pfam" id="PF04250">
    <property type="entry name" value="DUF429"/>
    <property type="match status" value="1"/>
</dbReference>
<reference evidence="1" key="1">
    <citation type="submission" date="2020-05" db="EMBL/GenBank/DDBJ databases">
        <authorList>
            <person name="Chiriac C."/>
            <person name="Salcher M."/>
            <person name="Ghai R."/>
            <person name="Kavagutti S V."/>
        </authorList>
    </citation>
    <scope>NUCLEOTIDE SEQUENCE</scope>
</reference>
<evidence type="ECO:0000313" key="1">
    <source>
        <dbReference type="EMBL" id="CAB4562505.1"/>
    </source>
</evidence>
<dbReference type="AlphaFoldDB" id="A0A6J6DHC3"/>
<name>A0A6J6DHC3_9ZZZZ</name>
<dbReference type="EMBL" id="CAEZTD010000056">
    <property type="protein sequence ID" value="CAB4562505.1"/>
    <property type="molecule type" value="Genomic_DNA"/>
</dbReference>
<proteinExistence type="predicted"/>
<dbReference type="InterPro" id="IPR007362">
    <property type="entry name" value="DUF429"/>
</dbReference>
<sequence>MLTAGVDLAAEPRGTALALVEWSTDRARLLRLEVGIADEPIVELARTVDKIGVDCALGWPHEFVEFLVDHANLDGRPKSFDGGMDWRRRLAYRETDRDVRTQTGRWPLSVSTDRLGLTAMRAAGLMSRMSDAGLDVNRSGSGVVVEVYPGATLRQWSIDTASYRTESIARNRLVDEIQQCAPWLEIEPFRDLMTASADAVDAVVAAISARASALGLCPMPPAQFERLARIEGWIALPPADSLSSLLAKP</sequence>
<accession>A0A6J6DHC3</accession>